<evidence type="ECO:0000313" key="1">
    <source>
        <dbReference type="EMBL" id="STW10274.1"/>
    </source>
</evidence>
<accession>A0A7H4PCV9</accession>
<protein>
    <submittedName>
        <fullName evidence="1">Uncharacterized protein</fullName>
    </submittedName>
</protein>
<evidence type="ECO:0000313" key="2">
    <source>
        <dbReference type="Proteomes" id="UP000254571"/>
    </source>
</evidence>
<reference evidence="1 2" key="1">
    <citation type="submission" date="2018-06" db="EMBL/GenBank/DDBJ databases">
        <authorList>
            <consortium name="Pathogen Informatics"/>
            <person name="Doyle S."/>
        </authorList>
    </citation>
    <scope>NUCLEOTIDE SEQUENCE [LARGE SCALE GENOMIC DNA]</scope>
    <source>
        <strain evidence="1 2">NCTC9149</strain>
    </source>
</reference>
<proteinExistence type="predicted"/>
<dbReference type="EMBL" id="UGMX01000002">
    <property type="protein sequence ID" value="STW10274.1"/>
    <property type="molecule type" value="Genomic_DNA"/>
</dbReference>
<sequence>MLINLCQPNIDSGFISAFFVINISFIKWDRLNSYVFIFFYIIRLLEEIISPAGCPFSSLSPAIMKKQKCDK</sequence>
<dbReference type="AlphaFoldDB" id="A0A7H4PCV9"/>
<name>A0A7H4PCV9_9ENTR</name>
<organism evidence="1 2">
    <name type="scientific">Klebsiella grimontii</name>
    <dbReference type="NCBI Taxonomy" id="2058152"/>
    <lineage>
        <taxon>Bacteria</taxon>
        <taxon>Pseudomonadati</taxon>
        <taxon>Pseudomonadota</taxon>
        <taxon>Gammaproteobacteria</taxon>
        <taxon>Enterobacterales</taxon>
        <taxon>Enterobacteriaceae</taxon>
        <taxon>Klebsiella/Raoultella group</taxon>
        <taxon>Klebsiella</taxon>
    </lineage>
</organism>
<gene>
    <name evidence="1" type="ORF">NCTC9149_06815</name>
</gene>
<dbReference type="Proteomes" id="UP000254571">
    <property type="component" value="Unassembled WGS sequence"/>
</dbReference>
<comment type="caution">
    <text evidence="1">The sequence shown here is derived from an EMBL/GenBank/DDBJ whole genome shotgun (WGS) entry which is preliminary data.</text>
</comment>